<reference evidence="10" key="1">
    <citation type="submission" date="2023-03" db="EMBL/GenBank/DDBJ databases">
        <title>Massive genome expansion in bonnet fungi (Mycena s.s.) driven by repeated elements and novel gene families across ecological guilds.</title>
        <authorList>
            <consortium name="Lawrence Berkeley National Laboratory"/>
            <person name="Harder C.B."/>
            <person name="Miyauchi S."/>
            <person name="Viragh M."/>
            <person name="Kuo A."/>
            <person name="Thoen E."/>
            <person name="Andreopoulos B."/>
            <person name="Lu D."/>
            <person name="Skrede I."/>
            <person name="Drula E."/>
            <person name="Henrissat B."/>
            <person name="Morin E."/>
            <person name="Kohler A."/>
            <person name="Barry K."/>
            <person name="LaButti K."/>
            <person name="Morin E."/>
            <person name="Salamov A."/>
            <person name="Lipzen A."/>
            <person name="Mereny Z."/>
            <person name="Hegedus B."/>
            <person name="Baldrian P."/>
            <person name="Stursova M."/>
            <person name="Weitz H."/>
            <person name="Taylor A."/>
            <person name="Grigoriev I.V."/>
            <person name="Nagy L.G."/>
            <person name="Martin F."/>
            <person name="Kauserud H."/>
        </authorList>
    </citation>
    <scope>NUCLEOTIDE SEQUENCE</scope>
    <source>
        <strain evidence="10">CBHHK188m</strain>
    </source>
</reference>
<evidence type="ECO:0000259" key="6">
    <source>
        <dbReference type="Pfam" id="PF04810"/>
    </source>
</evidence>
<evidence type="ECO:0000259" key="8">
    <source>
        <dbReference type="Pfam" id="PF04815"/>
    </source>
</evidence>
<dbReference type="InterPro" id="IPR006900">
    <property type="entry name" value="Sec23/24_helical_dom"/>
</dbReference>
<dbReference type="InterPro" id="IPR007123">
    <property type="entry name" value="Gelsolin-like_dom"/>
</dbReference>
<dbReference type="GO" id="GO:0090110">
    <property type="term" value="P:COPII-coated vesicle cargo loading"/>
    <property type="evidence" value="ECO:0007669"/>
    <property type="project" value="TreeGrafter"/>
</dbReference>
<feature type="domain" description="Sec23/Sec24 trunk" evidence="7">
    <location>
        <begin position="222"/>
        <end position="459"/>
    </location>
</feature>
<dbReference type="Pfam" id="PF04811">
    <property type="entry name" value="Sec23_trunk"/>
    <property type="match status" value="1"/>
</dbReference>
<dbReference type="InterPro" id="IPR050550">
    <property type="entry name" value="SEC23_SEC24_subfamily"/>
</dbReference>
<dbReference type="AlphaFoldDB" id="A0AAD7IHT0"/>
<feature type="domain" description="Gelsolin-like" evidence="5">
    <location>
        <begin position="702"/>
        <end position="759"/>
    </location>
</feature>
<dbReference type="Gene3D" id="3.40.50.410">
    <property type="entry name" value="von Willebrand factor, type A domain"/>
    <property type="match status" value="1"/>
</dbReference>
<dbReference type="PANTHER" id="PTHR13803:SF4">
    <property type="entry name" value="SECRETORY 24CD, ISOFORM C"/>
    <property type="match status" value="1"/>
</dbReference>
<dbReference type="InterPro" id="IPR029006">
    <property type="entry name" value="ADF-H/Gelsolin-like_dom_sf"/>
</dbReference>
<comment type="caution">
    <text evidence="10">The sequence shown here is derived from an EMBL/GenBank/DDBJ whole genome shotgun (WGS) entry which is preliminary data.</text>
</comment>
<dbReference type="InterPro" id="IPR012990">
    <property type="entry name" value="Beta-sandwich_Sec23_24"/>
</dbReference>
<dbReference type="GO" id="GO:0008270">
    <property type="term" value="F:zinc ion binding"/>
    <property type="evidence" value="ECO:0007669"/>
    <property type="project" value="InterPro"/>
</dbReference>
<dbReference type="Pfam" id="PF04815">
    <property type="entry name" value="Sec23_helical"/>
    <property type="match status" value="1"/>
</dbReference>
<dbReference type="EMBL" id="JARJLG010000120">
    <property type="protein sequence ID" value="KAJ7741983.1"/>
    <property type="molecule type" value="Genomic_DNA"/>
</dbReference>
<dbReference type="InterPro" id="IPR036174">
    <property type="entry name" value="Znf_Sec23_Sec24_sf"/>
</dbReference>
<evidence type="ECO:0000256" key="2">
    <source>
        <dbReference type="ARBA" id="ARBA00022448"/>
    </source>
</evidence>
<dbReference type="GO" id="GO:0000149">
    <property type="term" value="F:SNARE binding"/>
    <property type="evidence" value="ECO:0007669"/>
    <property type="project" value="TreeGrafter"/>
</dbReference>
<dbReference type="InterPro" id="IPR036465">
    <property type="entry name" value="vWFA_dom_sf"/>
</dbReference>
<dbReference type="SUPFAM" id="SSF82754">
    <property type="entry name" value="C-terminal, gelsolin-like domain of Sec23/24"/>
    <property type="match status" value="1"/>
</dbReference>
<dbReference type="Gene3D" id="3.40.20.10">
    <property type="entry name" value="Severin"/>
    <property type="match status" value="1"/>
</dbReference>
<accession>A0AAD7IHT0</accession>
<evidence type="ECO:0000259" key="5">
    <source>
        <dbReference type="Pfam" id="PF00626"/>
    </source>
</evidence>
<keyword evidence="3" id="KW-0653">Protein transport</keyword>
<evidence type="ECO:0000256" key="3">
    <source>
        <dbReference type="ARBA" id="ARBA00022927"/>
    </source>
</evidence>
<dbReference type="SUPFAM" id="SSF53300">
    <property type="entry name" value="vWA-like"/>
    <property type="match status" value="1"/>
</dbReference>
<dbReference type="Gene3D" id="2.60.40.1670">
    <property type="entry name" value="beta-sandwich domain of Sec23/24"/>
    <property type="match status" value="1"/>
</dbReference>
<keyword evidence="11" id="KW-1185">Reference proteome</keyword>
<sequence length="836" mass="92794">MYAHSNHIPQPPHSAGRRLEGFRRKIDPNQIPSATEAIEFDRHQWEDTTHLNLPGEHVPFSTSDFVSLDQGNSSPKFVRMTTWNIPHTSRLARECAIPLVAVFQPFADLDPREEPVPLVDLGENGPARCESCRAYINPWCMWIRGGNAWKCNLCTHETEVSPDYFSNLDVNLRRLDHLERPELNRGTIDFAVPAEYWASHPPPRLSMPYFSPEPPPTGPRKPLPMNYVFAFDVSSEALRSGQLHTACTVLLDVLFGDTACFPPESEIAILTFDVTLHFHELSSDLVPMLVLADIDEIFVPLRSGLFVKPADRRTAIEGLLTALPERFAQMNCMDAALGSVIRAGLAALAGRGGHIVVFQSTMPSVGFGALHGAPSEPDLYDTPKETSLYVPRDNTWRDIGTECAEEGIGVSMFLTMSKYIDVGSIGVVASMTGGELFYHPRFTPARDGAVLHAQMQRLVRRTAGYNCTMRVRTSNGIRISDHAGNFYQDGPTDLEFGVLDADKAVSVTLQHSGGRLDTRGYVFLQSAVLYTTVDGLRRVRTCNLALPVVELAWNVFRLSDLDTTVYHLARRAILQMPSEKMANIRDDLTENCSSILLAYRNKCSSTSSADQLILPEAFKGLPIFTLCMIKSKCLRARNVSSDVRNYYAHRILSASVRSLIQFLYPPLLAVHDLSEDSGMPDPTTGRIVLPDIMRDSHLYMEAHGVYLIDNGEAMILWIGGSVSPQLLLDLFGVDDLMTLDSQMSELPRLETHLSTQVHNILAHRRSQRGGRVPKFSIARQNLDAAELEFSDMLVEDQNTGAMAYTDYLSVVHNQIKQALLDGGSIGGGATIRGSIW</sequence>
<gene>
    <name evidence="10" type="ORF">DFH07DRAFT_50222</name>
</gene>
<dbReference type="InterPro" id="IPR036175">
    <property type="entry name" value="Sec23/24_helical_dom_sf"/>
</dbReference>
<dbReference type="InterPro" id="IPR006896">
    <property type="entry name" value="Sec23/24_trunk_dom"/>
</dbReference>
<protein>
    <submittedName>
        <fullName evidence="10">Sec24-related protein</fullName>
    </submittedName>
</protein>
<dbReference type="SUPFAM" id="SSF81811">
    <property type="entry name" value="Helical domain of Sec23/24"/>
    <property type="match status" value="1"/>
</dbReference>
<evidence type="ECO:0000256" key="1">
    <source>
        <dbReference type="ARBA" id="ARBA00008334"/>
    </source>
</evidence>
<dbReference type="Pfam" id="PF04810">
    <property type="entry name" value="zf-Sec23_Sec24"/>
    <property type="match status" value="1"/>
</dbReference>
<name>A0AAD7IHT0_9AGAR</name>
<dbReference type="Gene3D" id="1.20.120.730">
    <property type="entry name" value="Sec23/Sec24 helical domain"/>
    <property type="match status" value="1"/>
</dbReference>
<evidence type="ECO:0000259" key="9">
    <source>
        <dbReference type="Pfam" id="PF08033"/>
    </source>
</evidence>
<evidence type="ECO:0000313" key="11">
    <source>
        <dbReference type="Proteomes" id="UP001215280"/>
    </source>
</evidence>
<dbReference type="Proteomes" id="UP001215280">
    <property type="component" value="Unassembled WGS sequence"/>
</dbReference>
<dbReference type="Pfam" id="PF00626">
    <property type="entry name" value="Gelsolin"/>
    <property type="match status" value="1"/>
</dbReference>
<dbReference type="SUPFAM" id="SSF81995">
    <property type="entry name" value="beta-sandwich domain of Sec23/24"/>
    <property type="match status" value="1"/>
</dbReference>
<dbReference type="InterPro" id="IPR006895">
    <property type="entry name" value="Znf_Sec23_Sec24"/>
</dbReference>
<dbReference type="GO" id="GO:0006886">
    <property type="term" value="P:intracellular protein transport"/>
    <property type="evidence" value="ECO:0007669"/>
    <property type="project" value="InterPro"/>
</dbReference>
<feature type="domain" description="Zinc finger Sec23/Sec24-type" evidence="6">
    <location>
        <begin position="126"/>
        <end position="164"/>
    </location>
</feature>
<dbReference type="PANTHER" id="PTHR13803">
    <property type="entry name" value="SEC24-RELATED PROTEIN"/>
    <property type="match status" value="1"/>
</dbReference>
<organism evidence="10 11">
    <name type="scientific">Mycena maculata</name>
    <dbReference type="NCBI Taxonomy" id="230809"/>
    <lineage>
        <taxon>Eukaryota</taxon>
        <taxon>Fungi</taxon>
        <taxon>Dikarya</taxon>
        <taxon>Basidiomycota</taxon>
        <taxon>Agaricomycotina</taxon>
        <taxon>Agaricomycetes</taxon>
        <taxon>Agaricomycetidae</taxon>
        <taxon>Agaricales</taxon>
        <taxon>Marasmiineae</taxon>
        <taxon>Mycenaceae</taxon>
        <taxon>Mycena</taxon>
    </lineage>
</organism>
<feature type="domain" description="Sec23/Sec24 beta-sandwich" evidence="9">
    <location>
        <begin position="464"/>
        <end position="549"/>
    </location>
</feature>
<dbReference type="SUPFAM" id="SSF82919">
    <property type="entry name" value="Zn-finger domain of Sec23/24"/>
    <property type="match status" value="1"/>
</dbReference>
<dbReference type="Pfam" id="PF08033">
    <property type="entry name" value="Sec23_BS"/>
    <property type="match status" value="1"/>
</dbReference>
<proteinExistence type="inferred from homology"/>
<comment type="similarity">
    <text evidence="1">Belongs to the SEC23/SEC24 family. SEC24 subfamily.</text>
</comment>
<dbReference type="GO" id="GO:0030127">
    <property type="term" value="C:COPII vesicle coat"/>
    <property type="evidence" value="ECO:0007669"/>
    <property type="project" value="InterPro"/>
</dbReference>
<feature type="region of interest" description="Disordered" evidence="4">
    <location>
        <begin position="1"/>
        <end position="25"/>
    </location>
</feature>
<dbReference type="Gene3D" id="2.30.30.380">
    <property type="entry name" value="Zn-finger domain of Sec23/24"/>
    <property type="match status" value="1"/>
</dbReference>
<evidence type="ECO:0000259" key="7">
    <source>
        <dbReference type="Pfam" id="PF04811"/>
    </source>
</evidence>
<dbReference type="GO" id="GO:0070971">
    <property type="term" value="C:endoplasmic reticulum exit site"/>
    <property type="evidence" value="ECO:0007669"/>
    <property type="project" value="TreeGrafter"/>
</dbReference>
<dbReference type="InterPro" id="IPR036180">
    <property type="entry name" value="Gelsolin-like_dom_sf"/>
</dbReference>
<evidence type="ECO:0000256" key="4">
    <source>
        <dbReference type="SAM" id="MobiDB-lite"/>
    </source>
</evidence>
<feature type="domain" description="Sec23/Sec24 helical" evidence="8">
    <location>
        <begin position="560"/>
        <end position="660"/>
    </location>
</feature>
<keyword evidence="2" id="KW-0813">Transport</keyword>
<evidence type="ECO:0000313" key="10">
    <source>
        <dbReference type="EMBL" id="KAJ7741983.1"/>
    </source>
</evidence>